<evidence type="ECO:0000313" key="1">
    <source>
        <dbReference type="EMBL" id="OCT53540.1"/>
    </source>
</evidence>
<dbReference type="Proteomes" id="UP000094526">
    <property type="component" value="Unassembled WGS sequence"/>
</dbReference>
<comment type="caution">
    <text evidence="1">The sequence shown here is derived from an EMBL/GenBank/DDBJ whole genome shotgun (WGS) entry which is preliminary data.</text>
</comment>
<dbReference type="AlphaFoldDB" id="A0A1C1CYR2"/>
<organism evidence="1 2">
    <name type="scientific">Cladophialophora carrionii</name>
    <dbReference type="NCBI Taxonomy" id="86049"/>
    <lineage>
        <taxon>Eukaryota</taxon>
        <taxon>Fungi</taxon>
        <taxon>Dikarya</taxon>
        <taxon>Ascomycota</taxon>
        <taxon>Pezizomycotina</taxon>
        <taxon>Eurotiomycetes</taxon>
        <taxon>Chaetothyriomycetidae</taxon>
        <taxon>Chaetothyriales</taxon>
        <taxon>Herpotrichiellaceae</taxon>
        <taxon>Cladophialophora</taxon>
    </lineage>
</organism>
<name>A0A1C1CYR2_9EURO</name>
<keyword evidence="2" id="KW-1185">Reference proteome</keyword>
<reference evidence="2" key="1">
    <citation type="submission" date="2015-07" db="EMBL/GenBank/DDBJ databases">
        <authorList>
            <person name="Teixeira M.M."/>
            <person name="Souza R.C."/>
            <person name="Almeida L.G."/>
            <person name="Vicente V.A."/>
            <person name="de Hoog S."/>
            <person name="Bocca A.L."/>
            <person name="de Almeida S.R."/>
            <person name="Vasconcelos A.T."/>
            <person name="Felipe M.S."/>
        </authorList>
    </citation>
    <scope>NUCLEOTIDE SEQUENCE [LARGE SCALE GENOMIC DNA]</scope>
    <source>
        <strain evidence="2">KSF</strain>
    </source>
</reference>
<gene>
    <name evidence="1" type="ORF">CLCR_11029</name>
</gene>
<dbReference type="VEuPathDB" id="FungiDB:CLCR_11029"/>
<dbReference type="EMBL" id="LGRB01000008">
    <property type="protein sequence ID" value="OCT53540.1"/>
    <property type="molecule type" value="Genomic_DNA"/>
</dbReference>
<evidence type="ECO:0000313" key="2">
    <source>
        <dbReference type="Proteomes" id="UP000094526"/>
    </source>
</evidence>
<protein>
    <submittedName>
        <fullName evidence="1">Uncharacterized protein</fullName>
    </submittedName>
</protein>
<sequence>MPHQSTVGKKDDKVNVDEEFEALVRRDFKCLCCLGCVSEPPCDASVIYSRSRNVCAWCSGDLRTLKSARTLHVNKCGQDERRQSRVDAPPPTHDRKFSVEMAAGEIGPSVRRAGGLDI</sequence>
<proteinExistence type="predicted"/>
<accession>A0A1C1CYR2</accession>